<protein>
    <submittedName>
        <fullName evidence="1">Phosphodiesterase</fullName>
    </submittedName>
</protein>
<evidence type="ECO:0000313" key="1">
    <source>
        <dbReference type="EMBL" id="VDN65232.1"/>
    </source>
</evidence>
<dbReference type="AlphaFoldDB" id="A0A653B996"/>
<gene>
    <name evidence="1" type="ORF">POT9AD_4257</name>
</gene>
<organism evidence="1">
    <name type="scientific">Ectopseudomonas oleovorans</name>
    <name type="common">Pseudomonas oleovorans</name>
    <dbReference type="NCBI Taxonomy" id="301"/>
    <lineage>
        <taxon>Bacteria</taxon>
        <taxon>Pseudomonadati</taxon>
        <taxon>Pseudomonadota</taxon>
        <taxon>Gammaproteobacteria</taxon>
        <taxon>Pseudomonadales</taxon>
        <taxon>Pseudomonadaceae</taxon>
        <taxon>Ectopseudomonas</taxon>
    </lineage>
</organism>
<reference evidence="1" key="1">
    <citation type="submission" date="2018-11" db="EMBL/GenBank/DDBJ databases">
        <authorList>
            <consortium name="Genoscope - CEA"/>
            <person name="William W."/>
        </authorList>
    </citation>
    <scope>NUCLEOTIDE SEQUENCE [LARGE SCALE GENOMIC DNA]</scope>
    <source>
        <strain evidence="1">T9AD</strain>
    </source>
</reference>
<name>A0A653B996_ECTOL</name>
<sequence>MYRFALLIALLAPVTLHAETLAIPVGSQGSDIDARNLPKLGESKRSVLERFGLADEEHRPVGQPPITRWDYRDFSVYFEYDHVIDSVRHHQPRSPDTAKEQQ</sequence>
<proteinExistence type="predicted"/>
<accession>A0A653B996</accession>
<dbReference type="OrthoDB" id="7063662at2"/>
<dbReference type="EMBL" id="LR130779">
    <property type="protein sequence ID" value="VDN65232.1"/>
    <property type="molecule type" value="Genomic_DNA"/>
</dbReference>